<protein>
    <recommendedName>
        <fullName evidence="4">Eukaryotic translation initiation factor 5B</fullName>
        <ecNumber evidence="3">3.6.5.3</ecNumber>
    </recommendedName>
    <alternativeName>
        <fullName evidence="12">Translation initiation factor IF-2</fullName>
    </alternativeName>
</protein>
<evidence type="ECO:0000313" key="17">
    <source>
        <dbReference type="EMBL" id="GMM59100.1"/>
    </source>
</evidence>
<dbReference type="EMBL" id="BTGD01000002">
    <property type="protein sequence ID" value="GMM54387.1"/>
    <property type="molecule type" value="Genomic_DNA"/>
</dbReference>
<dbReference type="Gene3D" id="2.40.30.10">
    <property type="entry name" value="Translation factors"/>
    <property type="match status" value="2"/>
</dbReference>
<keyword evidence="8" id="KW-0547">Nucleotide-binding</keyword>
<sequence length="986" mass="109961">MAKKSKKNQDNYWDEDFEEDMPQAQELGESPAPETSNEPTEAGAEDVVEDFMSALKSSKKKQAKKAEVEDNKPKLKSKKEKEKEKKEREKQLKKEQAAKKKAQQAAKKEQNKELNKKNAEKLAAEKKKAAEEKESSPSPAPSASAAKPKKGKKVPAGLAALRKQLELKKQLEEEDRIAREEEERLEREEEEKIAQEAAAKEAEAAAKKEKEKAKRDRLKAEGKLLTRKQKEEKKLMERRRADLLAAGNIKVAGLAKKEDGDEAPKKPKKVVYGKKKKRTTDEEAETAKKAAAEAAAKKTEKKDEAADEEEDVLIDDWENLDLGLDDDEEAGEDKTETTEETATETEETSSEATPAPAPSQTKAVAEKIEEIPRASTTSKGKGKDSDLRSPICCILGHVDTGKTKLLDKIRQTNVQGGEAGGITQQIGATYFPIEAIEQKTATMSKYEKQTLDVPGLLVIDTPGHESFSNLRSRGSSLCNIAILVIDIMHGLEQQTIESIRLLRDRKAPFIVALNKIDRLYDWKEIPNNNFRDSFEQQSRAVQDEFETRLNNIQIELAEQGLNSELYFKNKNMAKYVSIVPTSAVTGEGVPDLLWLLLELTQKRMSKQLMYLSHVEATVLEVKVVEGFGTTIDVILSNGYLREGDRIVLCGLNGPIVTTIRALLTPQPLRELRLKSEYVHHKEVKAALGVKIAANDLEKAVSGSRLLVVGPDDDEEEMCDDVMEDITGLLDSVDTTGKGVVVQASTLGSLEALLDFLKDMKIPVMSIGLGPVYKRDVMKATTMLEKAPEYAVMLCFDVKVDKEAEQYAEQEGIKIFNADIIYHLFDAFTAYQEKLLEQRRHDFLDFATFPCVLQTLQIINKRGPMIIGVDVMEGTLKIGTPICAVRYDPSTKERHILALGKVASLEINHQSVPEVKKGQTAAGVAVRLDDPSGQQPIWGRHVDESDTLYSMISRRSIDTLKDPAFRDQVSRSDWLLIKKLKPVFGIE</sequence>
<feature type="compositionally biased region" description="Basic and acidic residues" evidence="14">
    <location>
        <begin position="255"/>
        <end position="265"/>
    </location>
</feature>
<feature type="compositionally biased region" description="Basic and acidic residues" evidence="14">
    <location>
        <begin position="106"/>
        <end position="135"/>
    </location>
</feature>
<dbReference type="CDD" id="cd03703">
    <property type="entry name" value="aeIF5B_II"/>
    <property type="match status" value="1"/>
</dbReference>
<feature type="compositionally biased region" description="Acidic residues" evidence="14">
    <location>
        <begin position="12"/>
        <end position="21"/>
    </location>
</feature>
<dbReference type="FunFam" id="3.40.50.300:FF:000112">
    <property type="entry name" value="Eukaryotic translation initiation factor 5B"/>
    <property type="match status" value="1"/>
</dbReference>
<keyword evidence="18" id="KW-1185">Reference proteome</keyword>
<dbReference type="AlphaFoldDB" id="A0AAV5RTE1"/>
<dbReference type="FunFam" id="2.40.30.10:FF:000013">
    <property type="entry name" value="eukaryotic translation initiation factor 5B"/>
    <property type="match status" value="1"/>
</dbReference>
<evidence type="ECO:0000256" key="3">
    <source>
        <dbReference type="ARBA" id="ARBA00011986"/>
    </source>
</evidence>
<dbReference type="FunFam" id="3.40.50.10050:FF:000002">
    <property type="entry name" value="Eukaryotic translation initiation factor 5B"/>
    <property type="match status" value="1"/>
</dbReference>
<dbReference type="Gene3D" id="3.40.50.10050">
    <property type="entry name" value="Translation initiation factor IF- 2, domain 3"/>
    <property type="match status" value="1"/>
</dbReference>
<feature type="region of interest" description="Disordered" evidence="14">
    <location>
        <begin position="1"/>
        <end position="233"/>
    </location>
</feature>
<evidence type="ECO:0000313" key="18">
    <source>
        <dbReference type="Proteomes" id="UP001377567"/>
    </source>
</evidence>
<feature type="compositionally biased region" description="Basic and acidic residues" evidence="14">
    <location>
        <begin position="163"/>
        <end position="233"/>
    </location>
</feature>
<evidence type="ECO:0000256" key="10">
    <source>
        <dbReference type="ARBA" id="ARBA00022917"/>
    </source>
</evidence>
<proteinExistence type="inferred from homology"/>
<keyword evidence="9" id="KW-0378">Hydrolase</keyword>
<evidence type="ECO:0000259" key="15">
    <source>
        <dbReference type="PROSITE" id="PS51722"/>
    </source>
</evidence>
<evidence type="ECO:0000256" key="12">
    <source>
        <dbReference type="ARBA" id="ARBA00032478"/>
    </source>
</evidence>
<evidence type="ECO:0000256" key="13">
    <source>
        <dbReference type="ARBA" id="ARBA00048107"/>
    </source>
</evidence>
<comment type="catalytic activity">
    <reaction evidence="13">
        <text>GTP + H2O = GDP + phosphate + H(+)</text>
        <dbReference type="Rhea" id="RHEA:19669"/>
        <dbReference type="ChEBI" id="CHEBI:15377"/>
        <dbReference type="ChEBI" id="CHEBI:15378"/>
        <dbReference type="ChEBI" id="CHEBI:37565"/>
        <dbReference type="ChEBI" id="CHEBI:43474"/>
        <dbReference type="ChEBI" id="CHEBI:58189"/>
        <dbReference type="EC" id="3.6.5.3"/>
    </reaction>
</comment>
<dbReference type="Pfam" id="PF00009">
    <property type="entry name" value="GTP_EFTU"/>
    <property type="match status" value="1"/>
</dbReference>
<dbReference type="SUPFAM" id="SSF52156">
    <property type="entry name" value="Initiation factor IF2/eIF5b, domain 3"/>
    <property type="match status" value="1"/>
</dbReference>
<dbReference type="GO" id="GO:0005739">
    <property type="term" value="C:mitochondrion"/>
    <property type="evidence" value="ECO:0007669"/>
    <property type="project" value="TreeGrafter"/>
</dbReference>
<dbReference type="InterPro" id="IPR023115">
    <property type="entry name" value="TIF_IF2_dom3"/>
</dbReference>
<dbReference type="NCBIfam" id="NF003078">
    <property type="entry name" value="PRK04004.1"/>
    <property type="match status" value="1"/>
</dbReference>
<evidence type="ECO:0000256" key="8">
    <source>
        <dbReference type="ARBA" id="ARBA00022741"/>
    </source>
</evidence>
<evidence type="ECO:0000256" key="2">
    <source>
        <dbReference type="ARBA" id="ARBA00007733"/>
    </source>
</evidence>
<dbReference type="GO" id="GO:0003924">
    <property type="term" value="F:GTPase activity"/>
    <property type="evidence" value="ECO:0007669"/>
    <property type="project" value="InterPro"/>
</dbReference>
<dbReference type="PRINTS" id="PR00315">
    <property type="entry name" value="ELONGATNFCT"/>
</dbReference>
<keyword evidence="6 17" id="KW-0396">Initiation factor</keyword>
<comment type="subcellular location">
    <subcellularLocation>
        <location evidence="1">Cytoplasm</location>
    </subcellularLocation>
</comment>
<reference evidence="16" key="2">
    <citation type="submission" date="2023-06" db="EMBL/GenBank/DDBJ databases">
        <authorList>
            <person name="Mure A."/>
            <person name="Hattori Y."/>
        </authorList>
    </citation>
    <scope>NUCLEOTIDE SEQUENCE</scope>
    <source>
        <strain evidence="16">KH-74</strain>
    </source>
</reference>
<keyword evidence="7" id="KW-0479">Metal-binding</keyword>
<dbReference type="EC" id="3.6.5.3" evidence="3"/>
<dbReference type="InterPro" id="IPR036925">
    <property type="entry name" value="TIF_IF2_dom3_sf"/>
</dbReference>
<dbReference type="Pfam" id="PF14578">
    <property type="entry name" value="GTP_EFTU_D4"/>
    <property type="match status" value="1"/>
</dbReference>
<dbReference type="GO" id="GO:0005525">
    <property type="term" value="F:GTP binding"/>
    <property type="evidence" value="ECO:0007669"/>
    <property type="project" value="UniProtKB-KW"/>
</dbReference>
<dbReference type="CDD" id="cd01887">
    <property type="entry name" value="IF2_eIF5B"/>
    <property type="match status" value="1"/>
</dbReference>
<evidence type="ECO:0000256" key="5">
    <source>
        <dbReference type="ARBA" id="ARBA00022490"/>
    </source>
</evidence>
<dbReference type="InterPro" id="IPR005225">
    <property type="entry name" value="Small_GTP-bd"/>
</dbReference>
<evidence type="ECO:0000256" key="7">
    <source>
        <dbReference type="ARBA" id="ARBA00022723"/>
    </source>
</evidence>
<dbReference type="PANTHER" id="PTHR43381">
    <property type="entry name" value="TRANSLATION INITIATION FACTOR IF-2-RELATED"/>
    <property type="match status" value="1"/>
</dbReference>
<feature type="compositionally biased region" description="Basic and acidic residues" evidence="14">
    <location>
        <begin position="279"/>
        <end position="304"/>
    </location>
</feature>
<dbReference type="InterPro" id="IPR009000">
    <property type="entry name" value="Transl_B-barrel_sf"/>
</dbReference>
<evidence type="ECO:0000256" key="1">
    <source>
        <dbReference type="ARBA" id="ARBA00004496"/>
    </source>
</evidence>
<dbReference type="Proteomes" id="UP001377567">
    <property type="component" value="Unassembled WGS sequence"/>
</dbReference>
<dbReference type="EMBL" id="BTGD01000025">
    <property type="protein sequence ID" value="GMM59100.1"/>
    <property type="molecule type" value="Genomic_DNA"/>
</dbReference>
<accession>A0AAV5RTE1</accession>
<dbReference type="SUPFAM" id="SSF52540">
    <property type="entry name" value="P-loop containing nucleoside triphosphate hydrolases"/>
    <property type="match status" value="1"/>
</dbReference>
<evidence type="ECO:0000256" key="9">
    <source>
        <dbReference type="ARBA" id="ARBA00022801"/>
    </source>
</evidence>
<keyword evidence="10" id="KW-0648">Protein biosynthesis</keyword>
<comment type="similarity">
    <text evidence="2">Belongs to the TRAFAC class translation factor GTPase superfamily. Classic translation factor GTPase family. IF-2 subfamily.</text>
</comment>
<evidence type="ECO:0000256" key="4">
    <source>
        <dbReference type="ARBA" id="ARBA00013824"/>
    </source>
</evidence>
<feature type="region of interest" description="Disordered" evidence="14">
    <location>
        <begin position="250"/>
        <end position="363"/>
    </location>
</feature>
<evidence type="ECO:0000313" key="16">
    <source>
        <dbReference type="EMBL" id="GMM54387.1"/>
    </source>
</evidence>
<dbReference type="InterPro" id="IPR000795">
    <property type="entry name" value="T_Tr_GTP-bd_dom"/>
</dbReference>
<dbReference type="InterPro" id="IPR029459">
    <property type="entry name" value="EFTU-type"/>
</dbReference>
<organism evidence="16 18">
    <name type="scientific">Maudiozyma humilis</name>
    <name type="common">Sour dough yeast</name>
    <name type="synonym">Kazachstania humilis</name>
    <dbReference type="NCBI Taxonomy" id="51915"/>
    <lineage>
        <taxon>Eukaryota</taxon>
        <taxon>Fungi</taxon>
        <taxon>Dikarya</taxon>
        <taxon>Ascomycota</taxon>
        <taxon>Saccharomycotina</taxon>
        <taxon>Saccharomycetes</taxon>
        <taxon>Saccharomycetales</taxon>
        <taxon>Saccharomycetaceae</taxon>
        <taxon>Maudiozyma</taxon>
    </lineage>
</organism>
<dbReference type="Gene3D" id="3.40.50.300">
    <property type="entry name" value="P-loop containing nucleotide triphosphate hydrolases"/>
    <property type="match status" value="1"/>
</dbReference>
<keyword evidence="5" id="KW-0963">Cytoplasm</keyword>
<dbReference type="FunFam" id="2.40.30.10:FF:000026">
    <property type="entry name" value="Eukaryotic translation initiation factor 5B"/>
    <property type="match status" value="1"/>
</dbReference>
<feature type="compositionally biased region" description="Acidic residues" evidence="14">
    <location>
        <begin position="305"/>
        <end position="331"/>
    </location>
</feature>
<evidence type="ECO:0000256" key="14">
    <source>
        <dbReference type="SAM" id="MobiDB-lite"/>
    </source>
</evidence>
<gene>
    <name evidence="16" type="ORF">DAKH74_010030</name>
    <name evidence="17" type="ORF">DAKH74_057170</name>
</gene>
<dbReference type="GO" id="GO:0046872">
    <property type="term" value="F:metal ion binding"/>
    <property type="evidence" value="ECO:0007669"/>
    <property type="project" value="UniProtKB-KW"/>
</dbReference>
<keyword evidence="11" id="KW-0342">GTP-binding</keyword>
<evidence type="ECO:0000256" key="6">
    <source>
        <dbReference type="ARBA" id="ARBA00022540"/>
    </source>
</evidence>
<dbReference type="SUPFAM" id="SSF50447">
    <property type="entry name" value="Translation proteins"/>
    <property type="match status" value="1"/>
</dbReference>
<evidence type="ECO:0000256" key="11">
    <source>
        <dbReference type="ARBA" id="ARBA00023134"/>
    </source>
</evidence>
<feature type="compositionally biased region" description="Basic residues" evidence="14">
    <location>
        <begin position="266"/>
        <end position="278"/>
    </location>
</feature>
<feature type="compositionally biased region" description="Acidic residues" evidence="14">
    <location>
        <begin position="338"/>
        <end position="349"/>
    </location>
</feature>
<name>A0AAV5RTE1_MAUHU</name>
<dbReference type="GO" id="GO:0003743">
    <property type="term" value="F:translation initiation factor activity"/>
    <property type="evidence" value="ECO:0007669"/>
    <property type="project" value="UniProtKB-KW"/>
</dbReference>
<dbReference type="PANTHER" id="PTHR43381:SF4">
    <property type="entry name" value="EUKARYOTIC TRANSLATION INITIATION FACTOR 5B"/>
    <property type="match status" value="1"/>
</dbReference>
<dbReference type="NCBIfam" id="TIGR00231">
    <property type="entry name" value="small_GTP"/>
    <property type="match status" value="1"/>
</dbReference>
<feature type="domain" description="Tr-type G" evidence="15">
    <location>
        <begin position="387"/>
        <end position="605"/>
    </location>
</feature>
<dbReference type="Pfam" id="PF11987">
    <property type="entry name" value="IF-2"/>
    <property type="match status" value="1"/>
</dbReference>
<feature type="compositionally biased region" description="Basic and acidic residues" evidence="14">
    <location>
        <begin position="64"/>
        <end position="98"/>
    </location>
</feature>
<reference evidence="16 18" key="1">
    <citation type="journal article" date="2023" name="Elife">
        <title>Identification of key yeast species and microbe-microbe interactions impacting larval growth of Drosophila in the wild.</title>
        <authorList>
            <person name="Mure A."/>
            <person name="Sugiura Y."/>
            <person name="Maeda R."/>
            <person name="Honda K."/>
            <person name="Sakurai N."/>
            <person name="Takahashi Y."/>
            <person name="Watada M."/>
            <person name="Katoh T."/>
            <person name="Gotoh A."/>
            <person name="Gotoh Y."/>
            <person name="Taniguchi I."/>
            <person name="Nakamura K."/>
            <person name="Hayashi T."/>
            <person name="Katayama T."/>
            <person name="Uemura T."/>
            <person name="Hattori Y."/>
        </authorList>
    </citation>
    <scope>NUCLEOTIDE SEQUENCE [LARGE SCALE GENOMIC DNA]</scope>
    <source>
        <strain evidence="16 18">KH-74</strain>
    </source>
</reference>
<comment type="caution">
    <text evidence="16">The sequence shown here is derived from an EMBL/GenBank/DDBJ whole genome shotgun (WGS) entry which is preliminary data.</text>
</comment>
<dbReference type="PROSITE" id="PS51722">
    <property type="entry name" value="G_TR_2"/>
    <property type="match status" value="1"/>
</dbReference>
<dbReference type="InterPro" id="IPR015760">
    <property type="entry name" value="TIF_IF2"/>
</dbReference>
<dbReference type="InterPro" id="IPR027417">
    <property type="entry name" value="P-loop_NTPase"/>
</dbReference>